<proteinExistence type="predicted"/>
<gene>
    <name evidence="1" type="ORF">H1P_1080011</name>
</gene>
<keyword evidence="2" id="KW-1185">Reference proteome</keyword>
<dbReference type="EMBL" id="CAACVJ010000011">
    <property type="protein sequence ID" value="VEP11524.1"/>
    <property type="molecule type" value="Genomic_DNA"/>
</dbReference>
<evidence type="ECO:0000313" key="1">
    <source>
        <dbReference type="EMBL" id="VEP11524.1"/>
    </source>
</evidence>
<organism evidence="1 2">
    <name type="scientific">Hyella patelloides LEGE 07179</name>
    <dbReference type="NCBI Taxonomy" id="945734"/>
    <lineage>
        <taxon>Bacteria</taxon>
        <taxon>Bacillati</taxon>
        <taxon>Cyanobacteriota</taxon>
        <taxon>Cyanophyceae</taxon>
        <taxon>Pleurocapsales</taxon>
        <taxon>Hyellaceae</taxon>
        <taxon>Hyella</taxon>
    </lineage>
</organism>
<reference evidence="1 2" key="1">
    <citation type="submission" date="2019-01" db="EMBL/GenBank/DDBJ databases">
        <authorList>
            <person name="Brito A."/>
        </authorList>
    </citation>
    <scope>NUCLEOTIDE SEQUENCE [LARGE SCALE GENOMIC DNA]</scope>
    <source>
        <strain evidence="1">1</strain>
    </source>
</reference>
<dbReference type="Proteomes" id="UP000320055">
    <property type="component" value="Unassembled WGS sequence"/>
</dbReference>
<dbReference type="RefSeq" id="WP_144869099.1">
    <property type="nucleotide sequence ID" value="NZ_LR213864.1"/>
</dbReference>
<dbReference type="OrthoDB" id="871648at2"/>
<name>A0A563VJA3_9CYAN</name>
<evidence type="ECO:0000313" key="2">
    <source>
        <dbReference type="Proteomes" id="UP000320055"/>
    </source>
</evidence>
<dbReference type="AlphaFoldDB" id="A0A563VJA3"/>
<protein>
    <submittedName>
        <fullName evidence="1">Uncharacterized protein</fullName>
    </submittedName>
</protein>
<accession>A0A563VJA3</accession>
<sequence length="122" mass="14257">MTKSLTYEQELLMSVIRDEWIKVPFDTSPVNKKKAEAAINLTYESMEEGKPKEIVWFDNPLDAAIWIIDNLNYLEQLKDVPDTNYKTGTFSVVSHQITWEDELIDYLVNLRCDKLINHCFLA</sequence>